<evidence type="ECO:0000256" key="3">
    <source>
        <dbReference type="ARBA" id="ARBA00022840"/>
    </source>
</evidence>
<dbReference type="Gene3D" id="1.10.730.10">
    <property type="entry name" value="Isoleucyl-tRNA Synthetase, Domain 1"/>
    <property type="match status" value="1"/>
</dbReference>
<organism evidence="4 5">
    <name type="scientific">Pannus brasiliensis CCIBt3594</name>
    <dbReference type="NCBI Taxonomy" id="1427578"/>
    <lineage>
        <taxon>Bacteria</taxon>
        <taxon>Bacillati</taxon>
        <taxon>Cyanobacteriota</taxon>
        <taxon>Cyanophyceae</taxon>
        <taxon>Oscillatoriophycideae</taxon>
        <taxon>Chroococcales</taxon>
        <taxon>Microcystaceae</taxon>
        <taxon>Pannus</taxon>
    </lineage>
</organism>
<evidence type="ECO:0000313" key="5">
    <source>
        <dbReference type="Proteomes" id="UP001328733"/>
    </source>
</evidence>
<protein>
    <submittedName>
        <fullName evidence="4">Uncharacterized protein</fullName>
    </submittedName>
</protein>
<accession>A0AAW9QXZ1</accession>
<name>A0AAW9QXZ1_9CHRO</name>
<dbReference type="AlphaFoldDB" id="A0AAW9QXZ1"/>
<dbReference type="EMBL" id="JBAFSM010000032">
    <property type="protein sequence ID" value="MEG3438648.1"/>
    <property type="molecule type" value="Genomic_DNA"/>
</dbReference>
<keyword evidence="1" id="KW-0436">Ligase</keyword>
<keyword evidence="5" id="KW-1185">Reference proteome</keyword>
<comment type="caution">
    <text evidence="4">The sequence shown here is derived from an EMBL/GenBank/DDBJ whole genome shotgun (WGS) entry which is preliminary data.</text>
</comment>
<dbReference type="InterPro" id="IPR009080">
    <property type="entry name" value="tRNAsynth_Ia_anticodon-bd"/>
</dbReference>
<keyword evidence="2" id="KW-0547">Nucleotide-binding</keyword>
<dbReference type="RefSeq" id="WP_332866131.1">
    <property type="nucleotide sequence ID" value="NZ_JBAFSM010000032.1"/>
</dbReference>
<dbReference type="SUPFAM" id="SSF47323">
    <property type="entry name" value="Anticodon-binding domain of a subclass of class I aminoacyl-tRNA synthetases"/>
    <property type="match status" value="1"/>
</dbReference>
<proteinExistence type="predicted"/>
<gene>
    <name evidence="4" type="ORF">V0288_16060</name>
</gene>
<keyword evidence="3" id="KW-0067">ATP-binding</keyword>
<dbReference type="GO" id="GO:0004812">
    <property type="term" value="F:aminoacyl-tRNA ligase activity"/>
    <property type="evidence" value="ECO:0007669"/>
    <property type="project" value="InterPro"/>
</dbReference>
<evidence type="ECO:0000256" key="2">
    <source>
        <dbReference type="ARBA" id="ARBA00022741"/>
    </source>
</evidence>
<reference evidence="4 5" key="1">
    <citation type="submission" date="2024-01" db="EMBL/GenBank/DDBJ databases">
        <title>Genomic insights into the taxonomy and metabolism of the cyanobacterium Pannus brasiliensis CCIBt3594.</title>
        <authorList>
            <person name="Machado M."/>
            <person name="Botero N.B."/>
            <person name="Andreote A.P.D."/>
            <person name="Feitosa A.M.T."/>
            <person name="Popin R."/>
            <person name="Sivonen K."/>
            <person name="Fiore M.F."/>
        </authorList>
    </citation>
    <scope>NUCLEOTIDE SEQUENCE [LARGE SCALE GENOMIC DNA]</scope>
    <source>
        <strain evidence="4 5">CCIBt3594</strain>
    </source>
</reference>
<evidence type="ECO:0000313" key="4">
    <source>
        <dbReference type="EMBL" id="MEG3438648.1"/>
    </source>
</evidence>
<dbReference type="GO" id="GO:0005524">
    <property type="term" value="F:ATP binding"/>
    <property type="evidence" value="ECO:0007669"/>
    <property type="project" value="UniProtKB-KW"/>
</dbReference>
<dbReference type="GO" id="GO:0006418">
    <property type="term" value="P:tRNA aminoacylation for protein translation"/>
    <property type="evidence" value="ECO:0007669"/>
    <property type="project" value="InterPro"/>
</dbReference>
<sequence>MNDSFSAVHPSIERLLRQSFPLANNGEPPRLPVYRSLLAGDIVYRCPLQYAFSIERRAEIVRRFVAISGMNVTLADDGWLEIRLDDRALWLWLRGLVESLDRFFPYHPPREPNPRFFFLFQYTHARCCSRLRLAEREGIVDPPSSVPSYNPVERALFLQLLTVVDRPETARKERLAGDFCRSLLDLDRFCRLVGEPVEIARSRVQLLSIGQRLLRSFLAREFAIAAIEGLDLSRNATTFAWSGSQEPGEGIKNIF</sequence>
<dbReference type="Proteomes" id="UP001328733">
    <property type="component" value="Unassembled WGS sequence"/>
</dbReference>
<evidence type="ECO:0000256" key="1">
    <source>
        <dbReference type="ARBA" id="ARBA00022598"/>
    </source>
</evidence>